<feature type="domain" description="INTS8 TPR repeats" evidence="2">
    <location>
        <begin position="394"/>
        <end position="801"/>
    </location>
</feature>
<dbReference type="OrthoDB" id="10584895at2759"/>
<dbReference type="PROSITE" id="PS50005">
    <property type="entry name" value="TPR"/>
    <property type="match status" value="1"/>
</dbReference>
<proteinExistence type="predicted"/>
<dbReference type="EMBL" id="JWZT01005339">
    <property type="protein sequence ID" value="KII61488.1"/>
    <property type="molecule type" value="Genomic_DNA"/>
</dbReference>
<dbReference type="InterPro" id="IPR011990">
    <property type="entry name" value="TPR-like_helical_dom_sf"/>
</dbReference>
<dbReference type="Pfam" id="PF25756">
    <property type="entry name" value="TPR_INTS8"/>
    <property type="match status" value="1"/>
</dbReference>
<dbReference type="SUPFAM" id="SSF48452">
    <property type="entry name" value="TPR-like"/>
    <property type="match status" value="1"/>
</dbReference>
<dbReference type="InterPro" id="IPR057980">
    <property type="entry name" value="TPR_INTS8"/>
</dbReference>
<name>A0A0C2I8C5_THEKT</name>
<evidence type="ECO:0000259" key="2">
    <source>
        <dbReference type="Pfam" id="PF25756"/>
    </source>
</evidence>
<dbReference type="InterPro" id="IPR019734">
    <property type="entry name" value="TPR_rpt"/>
</dbReference>
<accession>A0A0C2I8C5</accession>
<reference evidence="3 4" key="1">
    <citation type="journal article" date="2014" name="Genome Biol. Evol.">
        <title>The genome of the myxosporean Thelohanellus kitauei shows adaptations to nutrient acquisition within its fish host.</title>
        <authorList>
            <person name="Yang Y."/>
            <person name="Xiong J."/>
            <person name="Zhou Z."/>
            <person name="Huo F."/>
            <person name="Miao W."/>
            <person name="Ran C."/>
            <person name="Liu Y."/>
            <person name="Zhang J."/>
            <person name="Feng J."/>
            <person name="Wang M."/>
            <person name="Wang M."/>
            <person name="Wang L."/>
            <person name="Yao B."/>
        </authorList>
    </citation>
    <scope>NUCLEOTIDE SEQUENCE [LARGE SCALE GENOMIC DNA]</scope>
    <source>
        <strain evidence="3">Wuqing</strain>
    </source>
</reference>
<dbReference type="AlphaFoldDB" id="A0A0C2I8C5"/>
<feature type="repeat" description="TPR" evidence="1">
    <location>
        <begin position="199"/>
        <end position="232"/>
    </location>
</feature>
<evidence type="ECO:0000256" key="1">
    <source>
        <dbReference type="PROSITE-ProRule" id="PRU00339"/>
    </source>
</evidence>
<gene>
    <name evidence="3" type="ORF">RF11_12904</name>
</gene>
<organism evidence="3 4">
    <name type="scientific">Thelohanellus kitauei</name>
    <name type="common">Myxosporean</name>
    <dbReference type="NCBI Taxonomy" id="669202"/>
    <lineage>
        <taxon>Eukaryota</taxon>
        <taxon>Metazoa</taxon>
        <taxon>Cnidaria</taxon>
        <taxon>Myxozoa</taxon>
        <taxon>Myxosporea</taxon>
        <taxon>Bivalvulida</taxon>
        <taxon>Platysporina</taxon>
        <taxon>Myxobolidae</taxon>
        <taxon>Thelohanellus</taxon>
    </lineage>
</organism>
<keyword evidence="4" id="KW-1185">Reference proteome</keyword>
<evidence type="ECO:0000313" key="3">
    <source>
        <dbReference type="EMBL" id="KII61488.1"/>
    </source>
</evidence>
<dbReference type="Proteomes" id="UP000031668">
    <property type="component" value="Unassembled WGS sequence"/>
</dbReference>
<keyword evidence="1" id="KW-0802">TPR repeat</keyword>
<sequence length="851" mass="97961">MIYPNRTFSSNIVNSGNMAVLESELSIFKVENNQFIKSIQSGELDPFEYCSLALDKIIDGASLQKNISDDRASQDEFQLVAAEKHLYSKKYVYMSLVAAYMLDWDLSAISNVQNLTPELTELLEHLKNTAPKSCELLNTIVKQKSSFSLPLPNLLDVINKINECLLEPETFDIQEFSTLSPYKQTCNDEILSLVNSDLIQTWFDLGMYYFNCQKYSETINCFDNSLELRKNISKASNFYDQDKIVAIKNICLEMVTVYSEPMVPISTKCDFSKIKDINNGGVIAYDYFCSILSVKENDIKTFYQQYVATLDSNSKEFQIVKCLTQFLYVLQPEHAALITELTSGIPELKDFKIGEQETLGDSPVLSGCFSAINIQKSFPSPDLAKLFHSKIQTFLTEHELVQSSTYQQIEHALNRLHSQKKILYSKKNLLIAPSLLNFTNPIEDPFIYDLINVVFTKVENFKKIRDYKPAMEILNDFFKLIKNMMDDSQYVRPFLPSLSSIILDELLVISVLLARESIDRGAAVLVQCRQFVQSFPTGSFLQHNTVIYPLSLLINASDFTFLSSLVNTHLDQSLKRFTYLLILMANSLNNATEMPEETKEVWTHIQIMINENPTFPLNIHNFLKFIKLILNPMIRNLIHDILISIFNIKSEMKMKLVYSLNCRFSESTFINMDILAMMMEKIFKQSTKIDPLNLQWQACYAHILFYKKLYRKALFRYASLAYAINSPESQELTDINHIATNMIICCQQLKRHDHAFLTCCIFRLYNHESTKKVVESAAEFNQNINKFLTYVDDIDLLEYLSERAIDDDDDELIADINVVIRNVSLKNPENISCPNINHFGLSDLIEEYIQE</sequence>
<protein>
    <submittedName>
        <fullName evidence="3">Integrator complex subunit 8</fullName>
    </submittedName>
</protein>
<evidence type="ECO:0000313" key="4">
    <source>
        <dbReference type="Proteomes" id="UP000031668"/>
    </source>
</evidence>
<comment type="caution">
    <text evidence="3">The sequence shown here is derived from an EMBL/GenBank/DDBJ whole genome shotgun (WGS) entry which is preliminary data.</text>
</comment>